<evidence type="ECO:0000313" key="6">
    <source>
        <dbReference type="EMBL" id="RAK29904.1"/>
    </source>
</evidence>
<evidence type="ECO:0000256" key="4">
    <source>
        <dbReference type="PROSITE-ProRule" id="PRU00335"/>
    </source>
</evidence>
<evidence type="ECO:0000256" key="1">
    <source>
        <dbReference type="ARBA" id="ARBA00023015"/>
    </source>
</evidence>
<dbReference type="InterPro" id="IPR009057">
    <property type="entry name" value="Homeodomain-like_sf"/>
</dbReference>
<sequence>MTGRPRMVSDDEVFQAVADTVTEVGPAGLTLAAVARRAGLTPPALTQRYGSKHGLLVAFATREAGSVGAAFEQARAGGAGPLDALRDGLIAFTAPITTREGMANNLAFLQLDLTDEVLHTHSVAQSRALRAQLVALIEESAVAGELKIDDAADLADTLYAVYSGAQLTWAIDGTGELGPWLADRINRVLAPHRTPH</sequence>
<keyword evidence="1" id="KW-0805">Transcription regulation</keyword>
<keyword evidence="3" id="KW-0804">Transcription</keyword>
<dbReference type="PANTHER" id="PTHR30055:SF234">
    <property type="entry name" value="HTH-TYPE TRANSCRIPTIONAL REGULATOR BETI"/>
    <property type="match status" value="1"/>
</dbReference>
<evidence type="ECO:0000259" key="5">
    <source>
        <dbReference type="PROSITE" id="PS50977"/>
    </source>
</evidence>
<dbReference type="GO" id="GO:0000976">
    <property type="term" value="F:transcription cis-regulatory region binding"/>
    <property type="evidence" value="ECO:0007669"/>
    <property type="project" value="TreeGrafter"/>
</dbReference>
<evidence type="ECO:0000256" key="3">
    <source>
        <dbReference type="ARBA" id="ARBA00023163"/>
    </source>
</evidence>
<dbReference type="RefSeq" id="WP_181558072.1">
    <property type="nucleotide sequence ID" value="NZ_JACHWI010000008.1"/>
</dbReference>
<feature type="DNA-binding region" description="H-T-H motif" evidence="4">
    <location>
        <begin position="30"/>
        <end position="49"/>
    </location>
</feature>
<dbReference type="InterPro" id="IPR036271">
    <property type="entry name" value="Tet_transcr_reg_TetR-rel_C_sf"/>
</dbReference>
<dbReference type="Gene3D" id="1.10.357.10">
    <property type="entry name" value="Tetracycline Repressor, domain 2"/>
    <property type="match status" value="1"/>
</dbReference>
<dbReference type="GO" id="GO:0003700">
    <property type="term" value="F:DNA-binding transcription factor activity"/>
    <property type="evidence" value="ECO:0007669"/>
    <property type="project" value="TreeGrafter"/>
</dbReference>
<evidence type="ECO:0000313" key="7">
    <source>
        <dbReference type="Proteomes" id="UP000249341"/>
    </source>
</evidence>
<dbReference type="Pfam" id="PF00440">
    <property type="entry name" value="TetR_N"/>
    <property type="match status" value="1"/>
</dbReference>
<dbReference type="Proteomes" id="UP000249341">
    <property type="component" value="Unassembled WGS sequence"/>
</dbReference>
<dbReference type="PROSITE" id="PS50977">
    <property type="entry name" value="HTH_TETR_2"/>
    <property type="match status" value="1"/>
</dbReference>
<name>A0A327Z8K4_9ACTN</name>
<dbReference type="EMBL" id="QLMJ01000017">
    <property type="protein sequence ID" value="RAK29904.1"/>
    <property type="molecule type" value="Genomic_DNA"/>
</dbReference>
<dbReference type="PANTHER" id="PTHR30055">
    <property type="entry name" value="HTH-TYPE TRANSCRIPTIONAL REGULATOR RUTR"/>
    <property type="match status" value="1"/>
</dbReference>
<dbReference type="InterPro" id="IPR001647">
    <property type="entry name" value="HTH_TetR"/>
</dbReference>
<dbReference type="SUPFAM" id="SSF46689">
    <property type="entry name" value="Homeodomain-like"/>
    <property type="match status" value="1"/>
</dbReference>
<comment type="caution">
    <text evidence="6">The sequence shown here is derived from an EMBL/GenBank/DDBJ whole genome shotgun (WGS) entry which is preliminary data.</text>
</comment>
<feature type="domain" description="HTH tetR-type" evidence="5">
    <location>
        <begin position="7"/>
        <end position="67"/>
    </location>
</feature>
<protein>
    <submittedName>
        <fullName evidence="6">TetR family transcriptional regulator</fullName>
    </submittedName>
</protein>
<dbReference type="AlphaFoldDB" id="A0A327Z8K4"/>
<dbReference type="SUPFAM" id="SSF48498">
    <property type="entry name" value="Tetracyclin repressor-like, C-terminal domain"/>
    <property type="match status" value="1"/>
</dbReference>
<proteinExistence type="predicted"/>
<keyword evidence="7" id="KW-1185">Reference proteome</keyword>
<dbReference type="InterPro" id="IPR050109">
    <property type="entry name" value="HTH-type_TetR-like_transc_reg"/>
</dbReference>
<reference evidence="6 7" key="1">
    <citation type="submission" date="2018-06" db="EMBL/GenBank/DDBJ databases">
        <title>Genomic Encyclopedia of Type Strains, Phase III (KMG-III): the genomes of soil and plant-associated and newly described type strains.</title>
        <authorList>
            <person name="Whitman W."/>
        </authorList>
    </citation>
    <scope>NUCLEOTIDE SEQUENCE [LARGE SCALE GENOMIC DNA]</scope>
    <source>
        <strain evidence="6 7">CGMCC 4.7090</strain>
    </source>
</reference>
<organism evidence="6 7">
    <name type="scientific">Actinoplanes lutulentus</name>
    <dbReference type="NCBI Taxonomy" id="1287878"/>
    <lineage>
        <taxon>Bacteria</taxon>
        <taxon>Bacillati</taxon>
        <taxon>Actinomycetota</taxon>
        <taxon>Actinomycetes</taxon>
        <taxon>Micromonosporales</taxon>
        <taxon>Micromonosporaceae</taxon>
        <taxon>Actinoplanes</taxon>
    </lineage>
</organism>
<keyword evidence="2 4" id="KW-0238">DNA-binding</keyword>
<gene>
    <name evidence="6" type="ORF">B0I29_117230</name>
</gene>
<evidence type="ECO:0000256" key="2">
    <source>
        <dbReference type="ARBA" id="ARBA00023125"/>
    </source>
</evidence>
<accession>A0A327Z8K4</accession>